<evidence type="ECO:0000313" key="3">
    <source>
        <dbReference type="Proteomes" id="UP001604277"/>
    </source>
</evidence>
<reference evidence="3" key="1">
    <citation type="submission" date="2024-07" db="EMBL/GenBank/DDBJ databases">
        <title>Two chromosome-level genome assemblies of Korean endemic species Abeliophyllum distichum and Forsythia ovata (Oleaceae).</title>
        <authorList>
            <person name="Jang H."/>
        </authorList>
    </citation>
    <scope>NUCLEOTIDE SEQUENCE [LARGE SCALE GENOMIC DNA]</scope>
</reference>
<gene>
    <name evidence="2" type="ORF">Fot_49250</name>
</gene>
<accession>A0ABD1QEQ3</accession>
<dbReference type="AlphaFoldDB" id="A0ABD1QEQ3"/>
<proteinExistence type="predicted"/>
<comment type="caution">
    <text evidence="2">The sequence shown here is derived from an EMBL/GenBank/DDBJ whole genome shotgun (WGS) entry which is preliminary data.</text>
</comment>
<evidence type="ECO:0000313" key="2">
    <source>
        <dbReference type="EMBL" id="KAL2473514.1"/>
    </source>
</evidence>
<dbReference type="Proteomes" id="UP001604277">
    <property type="component" value="Unassembled WGS sequence"/>
</dbReference>
<keyword evidence="3" id="KW-1185">Reference proteome</keyword>
<organism evidence="2 3">
    <name type="scientific">Forsythia ovata</name>
    <dbReference type="NCBI Taxonomy" id="205694"/>
    <lineage>
        <taxon>Eukaryota</taxon>
        <taxon>Viridiplantae</taxon>
        <taxon>Streptophyta</taxon>
        <taxon>Embryophyta</taxon>
        <taxon>Tracheophyta</taxon>
        <taxon>Spermatophyta</taxon>
        <taxon>Magnoliopsida</taxon>
        <taxon>eudicotyledons</taxon>
        <taxon>Gunneridae</taxon>
        <taxon>Pentapetalae</taxon>
        <taxon>asterids</taxon>
        <taxon>lamiids</taxon>
        <taxon>Lamiales</taxon>
        <taxon>Oleaceae</taxon>
        <taxon>Forsythieae</taxon>
        <taxon>Forsythia</taxon>
    </lineage>
</organism>
<protein>
    <submittedName>
        <fullName evidence="2">Uncharacterized protein</fullName>
    </submittedName>
</protein>
<name>A0ABD1QEQ3_9LAMI</name>
<dbReference type="EMBL" id="JBFOLJ010000015">
    <property type="protein sequence ID" value="KAL2473514.1"/>
    <property type="molecule type" value="Genomic_DNA"/>
</dbReference>
<feature type="region of interest" description="Disordered" evidence="1">
    <location>
        <begin position="1"/>
        <end position="22"/>
    </location>
</feature>
<sequence length="124" mass="14080">MVNFVGTASSPSQKKIRENGGEKELEVTTMADEKKARRFRLCKGTFSLRAKSELPQLTLHCRPPTPPKVAEEGRRVRIVVTKKQLELLIINAKKLKSRQIALQSFRVRGVCKKWRPSLATIPEL</sequence>
<evidence type="ECO:0000256" key="1">
    <source>
        <dbReference type="SAM" id="MobiDB-lite"/>
    </source>
</evidence>
<feature type="compositionally biased region" description="Polar residues" evidence="1">
    <location>
        <begin position="1"/>
        <end position="13"/>
    </location>
</feature>